<dbReference type="Pfam" id="PF07736">
    <property type="entry name" value="CM_1"/>
    <property type="match status" value="1"/>
</dbReference>
<evidence type="ECO:0000313" key="4">
    <source>
        <dbReference type="EMBL" id="QEJ98919.1"/>
    </source>
</evidence>
<dbReference type="GO" id="GO:0008652">
    <property type="term" value="P:amino acid biosynthetic process"/>
    <property type="evidence" value="ECO:0007669"/>
    <property type="project" value="UniProtKB-UniRule"/>
</dbReference>
<evidence type="ECO:0000313" key="3">
    <source>
        <dbReference type="EMBL" id="CEM61971.1"/>
    </source>
</evidence>
<reference evidence="4 6" key="3">
    <citation type="submission" date="2019-08" db="EMBL/GenBank/DDBJ databases">
        <authorList>
            <person name="Kuhnert P."/>
        </authorList>
    </citation>
    <scope>NUCLEOTIDE SEQUENCE [LARGE SCALE GENOMIC DNA]</scope>
    <source>
        <strain evidence="4 6">B36.5</strain>
    </source>
</reference>
<reference evidence="5" key="1">
    <citation type="submission" date="2015-01" db="EMBL/GenBank/DDBJ databases">
        <authorList>
            <person name="Manzoor Shahid"/>
            <person name="Zubair Saima"/>
        </authorList>
    </citation>
    <scope>NUCLEOTIDE SEQUENCE [LARGE SCALE GENOMIC DNA]</scope>
    <source>
        <strain evidence="5">V1</strain>
    </source>
</reference>
<dbReference type="Proteomes" id="UP000323594">
    <property type="component" value="Chromosome"/>
</dbReference>
<protein>
    <recommendedName>
        <fullName evidence="1 2">chorismate mutase</fullName>
        <ecNumber evidence="1 2">5.4.99.5</ecNumber>
    </recommendedName>
</protein>
<dbReference type="EMBL" id="CDNC01000017">
    <property type="protein sequence ID" value="CEM61971.1"/>
    <property type="molecule type" value="Genomic_DNA"/>
</dbReference>
<dbReference type="NCBIfam" id="TIGR01796">
    <property type="entry name" value="CM_mono_aroH"/>
    <property type="match status" value="1"/>
</dbReference>
<organism evidence="3 5">
    <name type="scientific">Treponema phagedenis</name>
    <dbReference type="NCBI Taxonomy" id="162"/>
    <lineage>
        <taxon>Bacteria</taxon>
        <taxon>Pseudomonadati</taxon>
        <taxon>Spirochaetota</taxon>
        <taxon>Spirochaetia</taxon>
        <taxon>Spirochaetales</taxon>
        <taxon>Treponemataceae</taxon>
        <taxon>Treponema</taxon>
    </lineage>
</organism>
<evidence type="ECO:0000313" key="6">
    <source>
        <dbReference type="Proteomes" id="UP000323594"/>
    </source>
</evidence>
<accession>A0A0B7GZ85</accession>
<dbReference type="EC" id="5.4.99.5" evidence="1 2"/>
<dbReference type="PROSITE" id="PS51167">
    <property type="entry name" value="CHORISMATE_MUT_1"/>
    <property type="match status" value="1"/>
</dbReference>
<gene>
    <name evidence="3" type="primary">aroH</name>
    <name evidence="4" type="ORF">FUT82_13550</name>
    <name evidence="3" type="ORF">TPHV1_240021</name>
</gene>
<dbReference type="EMBL" id="CP042817">
    <property type="protein sequence ID" value="QEJ98919.1"/>
    <property type="molecule type" value="Genomic_DNA"/>
</dbReference>
<sequence>MFFKKLFAVRGAVCCENAKDDIEEKVSSLYKEILSKNRIKERDIISIQFTVTDDLDALNPAAALRRRKFATNIPLFCACEPEYPESLKKTIRVLIHFYGKQKPSPIYIFGAEVLRPDIFATKDLHHDT</sequence>
<evidence type="ECO:0000256" key="2">
    <source>
        <dbReference type="PROSITE-ProRule" id="PRU00514"/>
    </source>
</evidence>
<dbReference type="PANTHER" id="PTHR21164">
    <property type="entry name" value="CHORISMATE MUTASE"/>
    <property type="match status" value="1"/>
</dbReference>
<dbReference type="PANTHER" id="PTHR21164:SF0">
    <property type="entry name" value="CHORISMATE MUTASE AROH"/>
    <property type="match status" value="1"/>
</dbReference>
<dbReference type="GO" id="GO:0046417">
    <property type="term" value="P:chorismate metabolic process"/>
    <property type="evidence" value="ECO:0007669"/>
    <property type="project" value="TreeGrafter"/>
</dbReference>
<reference evidence="3" key="2">
    <citation type="submission" date="2015-01" db="EMBL/GenBank/DDBJ databases">
        <authorList>
            <person name="Xiang T."/>
            <person name="Song Y."/>
            <person name="Huang L."/>
            <person name="Wang B."/>
            <person name="Wu P."/>
        </authorList>
    </citation>
    <scope>NUCLEOTIDE SEQUENCE [LARGE SCALE GENOMIC DNA]</scope>
    <source>
        <strain evidence="3">V1</strain>
    </source>
</reference>
<evidence type="ECO:0000256" key="1">
    <source>
        <dbReference type="NCBIfam" id="TIGR01796"/>
    </source>
</evidence>
<dbReference type="SUPFAM" id="SSF55298">
    <property type="entry name" value="YjgF-like"/>
    <property type="match status" value="1"/>
</dbReference>
<proteinExistence type="predicted"/>
<keyword evidence="2" id="KW-0028">Amino-acid biosynthesis</keyword>
<comment type="catalytic activity">
    <reaction evidence="2">
        <text>chorismate = prephenate</text>
        <dbReference type="Rhea" id="RHEA:13897"/>
        <dbReference type="ChEBI" id="CHEBI:29748"/>
        <dbReference type="ChEBI" id="CHEBI:29934"/>
        <dbReference type="EC" id="5.4.99.5"/>
    </reaction>
</comment>
<dbReference type="InterPro" id="IPR035959">
    <property type="entry name" value="RutC-like_sf"/>
</dbReference>
<dbReference type="OrthoDB" id="9802232at2"/>
<dbReference type="InterPro" id="IPR008243">
    <property type="entry name" value="Chorismate_mutase_AroH"/>
</dbReference>
<dbReference type="Proteomes" id="UP000042527">
    <property type="component" value="Unassembled WGS sequence"/>
</dbReference>
<dbReference type="GO" id="GO:0009073">
    <property type="term" value="P:aromatic amino acid family biosynthetic process"/>
    <property type="evidence" value="ECO:0007669"/>
    <property type="project" value="UniProtKB-UniRule"/>
</dbReference>
<dbReference type="GO" id="GO:0004106">
    <property type="term" value="F:chorismate mutase activity"/>
    <property type="evidence" value="ECO:0007669"/>
    <property type="project" value="UniProtKB-UniRule"/>
</dbReference>
<name>A0A0B7GZ85_TREPH</name>
<dbReference type="Gene3D" id="3.30.1330.40">
    <property type="entry name" value="RutC-like"/>
    <property type="match status" value="1"/>
</dbReference>
<keyword evidence="5" id="KW-1185">Reference proteome</keyword>
<dbReference type="RefSeq" id="WP_002701277.1">
    <property type="nucleotide sequence ID" value="NZ_CDNC01000017.1"/>
</dbReference>
<keyword evidence="2 3" id="KW-0413">Isomerase</keyword>
<dbReference type="GeneID" id="57754129"/>
<keyword evidence="2" id="KW-0057">Aromatic amino acid biosynthesis</keyword>
<evidence type="ECO:0000313" key="5">
    <source>
        <dbReference type="Proteomes" id="UP000042527"/>
    </source>
</evidence>
<dbReference type="AlphaFoldDB" id="A0A0B7GZ85"/>